<evidence type="ECO:0000313" key="11">
    <source>
        <dbReference type="Proteomes" id="UP000094165"/>
    </source>
</evidence>
<organism evidence="10 11">
    <name type="scientific">Vibrio genomosp. F6 str. FF-238</name>
    <dbReference type="NCBI Taxonomy" id="1191298"/>
    <lineage>
        <taxon>Bacteria</taxon>
        <taxon>Pseudomonadati</taxon>
        <taxon>Pseudomonadota</taxon>
        <taxon>Gammaproteobacteria</taxon>
        <taxon>Vibrionales</taxon>
        <taxon>Vibrionaceae</taxon>
        <taxon>Vibrio</taxon>
    </lineage>
</organism>
<comment type="subunit">
    <text evidence="7">Homodimer.</text>
</comment>
<dbReference type="GO" id="GO:0009234">
    <property type="term" value="P:menaquinone biosynthetic process"/>
    <property type="evidence" value="ECO:0007669"/>
    <property type="project" value="UniProtKB-UniRule"/>
</dbReference>
<dbReference type="InterPro" id="IPR004433">
    <property type="entry name" value="MenaQ_synth_MenD"/>
</dbReference>
<evidence type="ECO:0000256" key="2">
    <source>
        <dbReference type="ARBA" id="ARBA00022679"/>
    </source>
</evidence>
<comment type="similarity">
    <text evidence="7">Belongs to the TPP enzyme family. MenD subfamily.</text>
</comment>
<evidence type="ECO:0000256" key="4">
    <source>
        <dbReference type="ARBA" id="ARBA00022842"/>
    </source>
</evidence>
<comment type="pathway">
    <text evidence="7">Quinol/quinone metabolism; menaquinone biosynthesis.</text>
</comment>
<dbReference type="EMBL" id="AJYW02000094">
    <property type="protein sequence ID" value="OEE77074.1"/>
    <property type="molecule type" value="Genomic_DNA"/>
</dbReference>
<dbReference type="Gene3D" id="3.40.50.1220">
    <property type="entry name" value="TPP-binding domain"/>
    <property type="match status" value="1"/>
</dbReference>
<dbReference type="AlphaFoldDB" id="A0A1E5D163"/>
<feature type="domain" description="Thiamine pyrophosphate enzyme N-terminal TPP-binding" evidence="8">
    <location>
        <begin position="14"/>
        <end position="126"/>
    </location>
</feature>
<dbReference type="GO" id="GO:0030145">
    <property type="term" value="F:manganese ion binding"/>
    <property type="evidence" value="ECO:0007669"/>
    <property type="project" value="UniProtKB-UniRule"/>
</dbReference>
<dbReference type="InterPro" id="IPR012001">
    <property type="entry name" value="Thiamin_PyroP_enz_TPP-bd_dom"/>
</dbReference>
<keyword evidence="6 7" id="KW-0464">Manganese</keyword>
<dbReference type="Pfam" id="PF16582">
    <property type="entry name" value="TPP_enzyme_M_2"/>
    <property type="match status" value="1"/>
</dbReference>
<evidence type="ECO:0000259" key="8">
    <source>
        <dbReference type="Pfam" id="PF02776"/>
    </source>
</evidence>
<dbReference type="RefSeq" id="WP_017051283.1">
    <property type="nucleotide sequence ID" value="NZ_AJYW02000094.1"/>
</dbReference>
<dbReference type="Proteomes" id="UP000094165">
    <property type="component" value="Unassembled WGS sequence"/>
</dbReference>
<dbReference type="UniPathway" id="UPA01057">
    <property type="reaction ID" value="UER00164"/>
</dbReference>
<dbReference type="GO" id="GO:0030976">
    <property type="term" value="F:thiamine pyrophosphate binding"/>
    <property type="evidence" value="ECO:0007669"/>
    <property type="project" value="UniProtKB-UniRule"/>
</dbReference>
<evidence type="ECO:0000256" key="5">
    <source>
        <dbReference type="ARBA" id="ARBA00023052"/>
    </source>
</evidence>
<gene>
    <name evidence="7" type="primary">menD</name>
    <name evidence="10" type="ORF">A130_04440</name>
</gene>
<sequence>MSTDQAVLNRIWSETLLEELVRLGVEEVCVAPGSRSTPLTLEADANMHLNLHTHFDERGLGFLALGLAKASNKPVAIIVTSGTAVANLLPAIAESKLTGEKLVVLTADRPVELVNCGANQAIDQVGIFSSHVVAAQNLPSPSTSVPLVWLLTTTDKLLHQQRLAGGSVHINCPFPEPLYSSGSKEAFSDYLAPLSRWKSSSEPYTHTFQTYSASVSDVQPADWIDKKGVIIVGSLPLQESQKVADFAQSIGWPLLCDPQSGISSAWRHYDLWMQKAETKETLAQCDVIIQFGERIVSKRLNHWIEQTVPKMCGQYLVVSPDAHRINQSHLPQRHVVSSASQFIESCSLPLIGMTNSGWADGLICSSEKITHLAQAQASSGEDLTELVVAVDVATQAEQHDVFLGNSLIVRLVDMLGELPNNEVFTNRGASGIDGLVATASGVQRARQRSMLMLIGDTALLYDLNSLALLNHCPQAMVIVVTNNDGGAIFDLLPVPKQKKQSLYQMPHGYQFEHAAKQFNLAYCQPQTLSAYRQAIAEHFESGTGVLLVEVITPAEQASTQLNQLMQQINAS</sequence>
<dbReference type="Gene3D" id="3.40.50.970">
    <property type="match status" value="2"/>
</dbReference>
<dbReference type="GO" id="GO:0000287">
    <property type="term" value="F:magnesium ion binding"/>
    <property type="evidence" value="ECO:0007669"/>
    <property type="project" value="UniProtKB-UniRule"/>
</dbReference>
<keyword evidence="5 7" id="KW-0786">Thiamine pyrophosphate</keyword>
<accession>A0A1E5D163</accession>
<dbReference type="HAMAP" id="MF_01659">
    <property type="entry name" value="MenD"/>
    <property type="match status" value="1"/>
</dbReference>
<keyword evidence="2 7" id="KW-0808">Transferase</keyword>
<evidence type="ECO:0000256" key="1">
    <source>
        <dbReference type="ARBA" id="ARBA00022428"/>
    </source>
</evidence>
<evidence type="ECO:0000256" key="3">
    <source>
        <dbReference type="ARBA" id="ARBA00022723"/>
    </source>
</evidence>
<protein>
    <recommendedName>
        <fullName evidence="7">2-succinyl-5-enolpyruvyl-6-hydroxy-3-cyclohexene-1-carboxylate synthase</fullName>
        <shortName evidence="7">SEPHCHC synthase</shortName>
        <ecNumber evidence="7">2.2.1.9</ecNumber>
    </recommendedName>
    <alternativeName>
        <fullName evidence="7">Menaquinone biosynthesis protein MenD</fullName>
    </alternativeName>
</protein>
<dbReference type="SUPFAM" id="SSF52467">
    <property type="entry name" value="DHS-like NAD/FAD-binding domain"/>
    <property type="match status" value="1"/>
</dbReference>
<comment type="catalytic activity">
    <reaction evidence="7">
        <text>isochorismate + 2-oxoglutarate + H(+) = 5-enolpyruvoyl-6-hydroxy-2-succinyl-cyclohex-3-ene-1-carboxylate + CO2</text>
        <dbReference type="Rhea" id="RHEA:25593"/>
        <dbReference type="ChEBI" id="CHEBI:15378"/>
        <dbReference type="ChEBI" id="CHEBI:16526"/>
        <dbReference type="ChEBI" id="CHEBI:16810"/>
        <dbReference type="ChEBI" id="CHEBI:29780"/>
        <dbReference type="ChEBI" id="CHEBI:58818"/>
        <dbReference type="EC" id="2.2.1.9"/>
    </reaction>
</comment>
<dbReference type="NCBIfam" id="TIGR00173">
    <property type="entry name" value="menD"/>
    <property type="match status" value="1"/>
</dbReference>
<dbReference type="CDD" id="cd07037">
    <property type="entry name" value="TPP_PYR_MenD"/>
    <property type="match status" value="1"/>
</dbReference>
<dbReference type="CDD" id="cd02009">
    <property type="entry name" value="TPP_SHCHC_synthase"/>
    <property type="match status" value="1"/>
</dbReference>
<dbReference type="InterPro" id="IPR029035">
    <property type="entry name" value="DHS-like_NAD/FAD-binding_dom"/>
</dbReference>
<evidence type="ECO:0000256" key="7">
    <source>
        <dbReference type="HAMAP-Rule" id="MF_01659"/>
    </source>
</evidence>
<comment type="cofactor">
    <cofactor evidence="7">
        <name>thiamine diphosphate</name>
        <dbReference type="ChEBI" id="CHEBI:58937"/>
    </cofactor>
    <text evidence="7">Binds 1 thiamine pyrophosphate per subunit.</text>
</comment>
<dbReference type="SUPFAM" id="SSF52518">
    <property type="entry name" value="Thiamin diphosphate-binding fold (THDP-binding)"/>
    <property type="match status" value="2"/>
</dbReference>
<dbReference type="UniPathway" id="UPA00079"/>
<name>A0A1E5D163_9VIBR</name>
<dbReference type="InterPro" id="IPR032264">
    <property type="entry name" value="MenD_middle"/>
</dbReference>
<comment type="pathway">
    <text evidence="7">Quinol/quinone metabolism; 1,4-dihydroxy-2-naphthoate biosynthesis; 1,4-dihydroxy-2-naphthoate from chorismate: step 2/7.</text>
</comment>
<dbReference type="PIRSF" id="PIRSF004983">
    <property type="entry name" value="MenD"/>
    <property type="match status" value="1"/>
</dbReference>
<feature type="domain" description="Menaquinone biosynthesis protein MenD middle" evidence="9">
    <location>
        <begin position="189"/>
        <end position="402"/>
    </location>
</feature>
<evidence type="ECO:0000259" key="9">
    <source>
        <dbReference type="Pfam" id="PF16582"/>
    </source>
</evidence>
<evidence type="ECO:0000313" key="10">
    <source>
        <dbReference type="EMBL" id="OEE77074.1"/>
    </source>
</evidence>
<keyword evidence="4 7" id="KW-0460">Magnesium</keyword>
<dbReference type="InterPro" id="IPR029061">
    <property type="entry name" value="THDP-binding"/>
</dbReference>
<comment type="function">
    <text evidence="7">Catalyzes the thiamine diphosphate-dependent decarboxylation of 2-oxoglutarate and the subsequent addition of the resulting succinic semialdehyde-thiamine pyrophosphate anion to isochorismate to yield 2-succinyl-5-enolpyruvyl-6-hydroxy-3-cyclohexene-1-carboxylate (SEPHCHC).</text>
</comment>
<dbReference type="EC" id="2.2.1.9" evidence="7"/>
<dbReference type="GO" id="GO:0070204">
    <property type="term" value="F:2-succinyl-5-enolpyruvyl-6-hydroxy-3-cyclohexene-1-carboxylic-acid synthase activity"/>
    <property type="evidence" value="ECO:0007669"/>
    <property type="project" value="UniProtKB-UniRule"/>
</dbReference>
<keyword evidence="1 7" id="KW-0474">Menaquinone biosynthesis</keyword>
<proteinExistence type="inferred from homology"/>
<dbReference type="PANTHER" id="PTHR42916:SF1">
    <property type="entry name" value="PROTEIN PHYLLO, CHLOROPLASTIC"/>
    <property type="match status" value="1"/>
</dbReference>
<dbReference type="PANTHER" id="PTHR42916">
    <property type="entry name" value="2-SUCCINYL-5-ENOLPYRUVYL-6-HYDROXY-3-CYCLOHEXENE-1-CARBOXYLATE SYNTHASE"/>
    <property type="match status" value="1"/>
</dbReference>
<reference evidence="10 11" key="1">
    <citation type="journal article" date="2012" name="Science">
        <title>Ecological populations of bacteria act as socially cohesive units of antibiotic production and resistance.</title>
        <authorList>
            <person name="Cordero O.X."/>
            <person name="Wildschutte H."/>
            <person name="Kirkup B."/>
            <person name="Proehl S."/>
            <person name="Ngo L."/>
            <person name="Hussain F."/>
            <person name="Le Roux F."/>
            <person name="Mincer T."/>
            <person name="Polz M.F."/>
        </authorList>
    </citation>
    <scope>NUCLEOTIDE SEQUENCE [LARGE SCALE GENOMIC DNA]</scope>
    <source>
        <strain evidence="10 11">FF-238</strain>
    </source>
</reference>
<dbReference type="Pfam" id="PF02776">
    <property type="entry name" value="TPP_enzyme_N"/>
    <property type="match status" value="1"/>
</dbReference>
<keyword evidence="3 7" id="KW-0479">Metal-binding</keyword>
<keyword evidence="11" id="KW-1185">Reference proteome</keyword>
<evidence type="ECO:0000256" key="6">
    <source>
        <dbReference type="ARBA" id="ARBA00023211"/>
    </source>
</evidence>
<comment type="caution">
    <text evidence="10">The sequence shown here is derived from an EMBL/GenBank/DDBJ whole genome shotgun (WGS) entry which is preliminary data.</text>
</comment>
<comment type="cofactor">
    <cofactor evidence="7">
        <name>Mg(2+)</name>
        <dbReference type="ChEBI" id="CHEBI:18420"/>
    </cofactor>
    <cofactor evidence="7">
        <name>Mn(2+)</name>
        <dbReference type="ChEBI" id="CHEBI:29035"/>
    </cofactor>
</comment>